<name>A0AAF1BP29_9STAP</name>
<accession>A0AAF1BP29</accession>
<gene>
    <name evidence="1" type="ORF">CJ229_003350</name>
</gene>
<evidence type="ECO:0000313" key="1">
    <source>
        <dbReference type="EMBL" id="WOS96785.1"/>
    </source>
</evidence>
<dbReference type="GO" id="GO:0030420">
    <property type="term" value="P:establishment of competence for transformation"/>
    <property type="evidence" value="ECO:0007669"/>
    <property type="project" value="InterPro"/>
</dbReference>
<reference evidence="2" key="1">
    <citation type="submission" date="2017-09" db="EMBL/GenBank/DDBJ databases">
        <title>Bacterial strain isolated from the female urinary microbiota.</title>
        <authorList>
            <person name="Thomas-White K."/>
            <person name="Kumar N."/>
            <person name="Forster S."/>
            <person name="Putonti C."/>
            <person name="Lawley T."/>
            <person name="Wolfe A.J."/>
        </authorList>
    </citation>
    <scope>NUCLEOTIDE SEQUENCE [LARGE SCALE GENOMIC DNA]</scope>
    <source>
        <strain evidence="2">UMB0959</strain>
    </source>
</reference>
<dbReference type="Pfam" id="PF06338">
    <property type="entry name" value="ComK"/>
    <property type="match status" value="1"/>
</dbReference>
<keyword evidence="2" id="KW-1185">Reference proteome</keyword>
<organism evidence="1 2">
    <name type="scientific">Nosocomiicoccus massiliensis</name>
    <dbReference type="NCBI Taxonomy" id="1232430"/>
    <lineage>
        <taxon>Bacteria</taxon>
        <taxon>Bacillati</taxon>
        <taxon>Bacillota</taxon>
        <taxon>Bacilli</taxon>
        <taxon>Bacillales</taxon>
        <taxon>Staphylococcaceae</taxon>
        <taxon>Nosocomiicoccus</taxon>
    </lineage>
</organism>
<dbReference type="InterPro" id="IPR010461">
    <property type="entry name" value="ComK"/>
</dbReference>
<sequence>MLTYYSINKNTMYIASDNYFNTNTSIAREITGEEYVIKKEANKLMAENCLRFSSNYLHRKAITKDMTNITSKPPIMIDFFGSYIYFPLFSDRNSYNLWFNIRHIKRYEKDESRTRVHFYNGEDIVVDVTYYQFDKQYSNAMKLYYKISLRREAFYRETEVNDRSLLSQRETLMLDEFKRHEYLMHMQQLDYGVY</sequence>
<dbReference type="RefSeq" id="WP_070456174.1">
    <property type="nucleotide sequence ID" value="NZ_CP136964.1"/>
</dbReference>
<dbReference type="AlphaFoldDB" id="A0AAF1BP29"/>
<proteinExistence type="predicted"/>
<evidence type="ECO:0000313" key="2">
    <source>
        <dbReference type="Proteomes" id="UP000243626"/>
    </source>
</evidence>
<dbReference type="Proteomes" id="UP000243626">
    <property type="component" value="Chromosome"/>
</dbReference>
<dbReference type="EMBL" id="CP136964">
    <property type="protein sequence ID" value="WOS96785.1"/>
    <property type="molecule type" value="Genomic_DNA"/>
</dbReference>
<protein>
    <submittedName>
        <fullName evidence="1">Competence protein ComK</fullName>
    </submittedName>
</protein>
<dbReference type="KEGG" id="nmy:CJ229_003350"/>